<sequence length="293" mass="33656">MNIKSLANKIFGTENSYPKGGEVFQAMNDVEITYLTHFMAPYTGGEKAILLKGEKVLVSKPLNSKPKGYYCYPLNADEVEQRIIPNSDKNNPAYNGFSLSIDTKSLNTDFIKIELMPIEYRKGDATSPIDENTKIITHICNDIGGWGKGFVMAITKKWKEPENEYRKWYKAKIGEESNIVEYQRLTRRDEYSNEKEFKLGNVQFVKVSNGLWIANMIAQHKIRKNNDGLPPIRYPFVRECLERVREFAQVENANVHMPRIGCGLAGGEWTKIEEIINDELIAHEIRTTVYDFE</sequence>
<accession>A0A2S6IMH3</accession>
<dbReference type="GO" id="GO:0140291">
    <property type="term" value="P:peptidyl-glutamate ADP-deribosylation"/>
    <property type="evidence" value="ECO:0007669"/>
    <property type="project" value="TreeGrafter"/>
</dbReference>
<dbReference type="InterPro" id="IPR050892">
    <property type="entry name" value="ADP-ribose_metab_enzymes"/>
</dbReference>
<dbReference type="InterPro" id="IPR043472">
    <property type="entry name" value="Macro_dom-like"/>
</dbReference>
<dbReference type="InterPro" id="IPR002589">
    <property type="entry name" value="Macro_dom"/>
</dbReference>
<dbReference type="SMART" id="SM00506">
    <property type="entry name" value="A1pp"/>
    <property type="match status" value="1"/>
</dbReference>
<dbReference type="EMBL" id="PTJE01000002">
    <property type="protein sequence ID" value="PPK95437.1"/>
    <property type="molecule type" value="Genomic_DNA"/>
</dbReference>
<name>A0A2S6IMH3_9FLAO</name>
<evidence type="ECO:0000256" key="1">
    <source>
        <dbReference type="ARBA" id="ARBA00035885"/>
    </source>
</evidence>
<organism evidence="3 4">
    <name type="scientific">Nonlabens xylanidelens</name>
    <dbReference type="NCBI Taxonomy" id="191564"/>
    <lineage>
        <taxon>Bacteria</taxon>
        <taxon>Pseudomonadati</taxon>
        <taxon>Bacteroidota</taxon>
        <taxon>Flavobacteriia</taxon>
        <taxon>Flavobacteriales</taxon>
        <taxon>Flavobacteriaceae</taxon>
        <taxon>Nonlabens</taxon>
    </lineage>
</organism>
<protein>
    <recommendedName>
        <fullName evidence="2">Macro domain-containing protein</fullName>
    </recommendedName>
</protein>
<evidence type="ECO:0000259" key="2">
    <source>
        <dbReference type="PROSITE" id="PS51154"/>
    </source>
</evidence>
<dbReference type="PROSITE" id="PS51154">
    <property type="entry name" value="MACRO"/>
    <property type="match status" value="1"/>
</dbReference>
<dbReference type="CDD" id="cd02901">
    <property type="entry name" value="Macro_Poa1p-like"/>
    <property type="match status" value="1"/>
</dbReference>
<dbReference type="RefSeq" id="WP_317044684.1">
    <property type="nucleotide sequence ID" value="NZ_MQVW01000002.1"/>
</dbReference>
<comment type="catalytic activity">
    <reaction evidence="1">
        <text>an N-(ADP-alpha-D-ribosyl)-thymidine in DNA + H2O = a thymidine in DNA + ADP-D-ribose</text>
        <dbReference type="Rhea" id="RHEA:71655"/>
        <dbReference type="Rhea" id="RHEA-COMP:13556"/>
        <dbReference type="Rhea" id="RHEA-COMP:18051"/>
        <dbReference type="ChEBI" id="CHEBI:15377"/>
        <dbReference type="ChEBI" id="CHEBI:57967"/>
        <dbReference type="ChEBI" id="CHEBI:137386"/>
        <dbReference type="ChEBI" id="CHEBI:191199"/>
    </reaction>
    <physiologicalReaction direction="left-to-right" evidence="1">
        <dbReference type="Rhea" id="RHEA:71656"/>
    </physiologicalReaction>
</comment>
<reference evidence="3 4" key="1">
    <citation type="submission" date="2018-02" db="EMBL/GenBank/DDBJ databases">
        <title>Genomic Encyclopedia of Archaeal and Bacterial Type Strains, Phase II (KMG-II): from individual species to whole genera.</title>
        <authorList>
            <person name="Goeker M."/>
        </authorList>
    </citation>
    <scope>NUCLEOTIDE SEQUENCE [LARGE SCALE GENOMIC DNA]</scope>
    <source>
        <strain evidence="3 4">DSM 16809</strain>
    </source>
</reference>
<dbReference type="AlphaFoldDB" id="A0A2S6IMH3"/>
<dbReference type="PANTHER" id="PTHR12521:SF0">
    <property type="entry name" value="ADP-RIBOSE GLYCOHYDROLASE OARD1"/>
    <property type="match status" value="1"/>
</dbReference>
<keyword evidence="4" id="KW-1185">Reference proteome</keyword>
<dbReference type="SUPFAM" id="SSF52949">
    <property type="entry name" value="Macro domain-like"/>
    <property type="match status" value="1"/>
</dbReference>
<evidence type="ECO:0000313" key="4">
    <source>
        <dbReference type="Proteomes" id="UP000239002"/>
    </source>
</evidence>
<comment type="caution">
    <text evidence="3">The sequence shown here is derived from an EMBL/GenBank/DDBJ whole genome shotgun (WGS) entry which is preliminary data.</text>
</comment>
<gene>
    <name evidence="3" type="ORF">LY01_01024</name>
</gene>
<dbReference type="PANTHER" id="PTHR12521">
    <property type="entry name" value="PROTEIN C6ORF130"/>
    <property type="match status" value="1"/>
</dbReference>
<feature type="domain" description="Macro" evidence="2">
    <location>
        <begin position="105"/>
        <end position="293"/>
    </location>
</feature>
<dbReference type="Gene3D" id="3.40.220.10">
    <property type="entry name" value="Leucine Aminopeptidase, subunit E, domain 1"/>
    <property type="match status" value="1"/>
</dbReference>
<evidence type="ECO:0000313" key="3">
    <source>
        <dbReference type="EMBL" id="PPK95437.1"/>
    </source>
</evidence>
<proteinExistence type="predicted"/>
<dbReference type="Proteomes" id="UP000239002">
    <property type="component" value="Unassembled WGS sequence"/>
</dbReference>